<sequence>MSASAGACARAVPEAASSIVAETRSAHFHRRLYPKFVIAHETRYIFSIRRS</sequence>
<evidence type="ECO:0000313" key="2">
    <source>
        <dbReference type="Proteomes" id="UP000221538"/>
    </source>
</evidence>
<name>A0A292ZLS3_SPHSA</name>
<reference evidence="1 2" key="2">
    <citation type="journal article" date="2013" name="Environ. Sci. Technol.">
        <title>The 4-tert-butylphenol-utilizing bacterium Sphingobium fuliginis OMI can degrade bisphenols via phenolic ring hydroxylation and meta-cleavage pathway.</title>
        <authorList>
            <person name="Ogata Y."/>
            <person name="Goda S."/>
            <person name="Toyama T."/>
            <person name="Sei K."/>
            <person name="Ike M."/>
        </authorList>
    </citation>
    <scope>NUCLEOTIDE SEQUENCE [LARGE SCALE GENOMIC DNA]</scope>
    <source>
        <strain evidence="1 2">OMI</strain>
    </source>
</reference>
<dbReference type="Proteomes" id="UP000221538">
    <property type="component" value="Unassembled WGS sequence"/>
</dbReference>
<dbReference type="EMBL" id="BEWI01000032">
    <property type="protein sequence ID" value="GAY23821.1"/>
    <property type="molecule type" value="Genomic_DNA"/>
</dbReference>
<organism evidence="1 2">
    <name type="scientific">Sphingobium fuliginis (strain ATCC 27551)</name>
    <dbReference type="NCBI Taxonomy" id="336203"/>
    <lineage>
        <taxon>Bacteria</taxon>
        <taxon>Pseudomonadati</taxon>
        <taxon>Pseudomonadota</taxon>
        <taxon>Alphaproteobacteria</taxon>
        <taxon>Sphingomonadales</taxon>
        <taxon>Sphingomonadaceae</taxon>
        <taxon>Sphingobium</taxon>
    </lineage>
</organism>
<proteinExistence type="predicted"/>
<comment type="caution">
    <text evidence="1">The sequence shown here is derived from an EMBL/GenBank/DDBJ whole genome shotgun (WGS) entry which is preliminary data.</text>
</comment>
<evidence type="ECO:0000313" key="1">
    <source>
        <dbReference type="EMBL" id="GAY23821.1"/>
    </source>
</evidence>
<accession>A0A292ZLS3</accession>
<reference evidence="1 2" key="1">
    <citation type="journal article" date="2013" name="Biodegradation">
        <title>Occurrence of 4-tert-butylphenol (4-t-BP) biodegradation in an aquatic sample caused by the presence of Spirodela polyrrhiza and isolation of a 4-t-BP-utilizing bacterium.</title>
        <authorList>
            <person name="Ogata Y."/>
            <person name="Toyama T."/>
            <person name="Yu N."/>
            <person name="Wang X."/>
            <person name="Sei K."/>
            <person name="Ike M."/>
        </authorList>
    </citation>
    <scope>NUCLEOTIDE SEQUENCE [LARGE SCALE GENOMIC DNA]</scope>
    <source>
        <strain evidence="1 2">OMI</strain>
    </source>
</reference>
<protein>
    <submittedName>
        <fullName evidence="1">Uncharacterized protein</fullName>
    </submittedName>
</protein>
<gene>
    <name evidence="1" type="ORF">SFOMI_4399</name>
</gene>
<dbReference type="AlphaFoldDB" id="A0A292ZLS3"/>